<comment type="subcellular location">
    <subcellularLocation>
        <location evidence="1">Nucleus</location>
    </subcellularLocation>
</comment>
<dbReference type="InterPro" id="IPR009057">
    <property type="entry name" value="Homeodomain-like_sf"/>
</dbReference>
<name>A0AAD4ILP2_PERFH</name>
<evidence type="ECO:0000256" key="7">
    <source>
        <dbReference type="SAM" id="MobiDB-lite"/>
    </source>
</evidence>
<feature type="region of interest" description="Disordered" evidence="7">
    <location>
        <begin position="24"/>
        <end position="59"/>
    </location>
</feature>
<dbReference type="FunFam" id="1.10.10.60:FF:000016">
    <property type="entry name" value="Transcriptional activator Myb isoform A"/>
    <property type="match status" value="1"/>
</dbReference>
<evidence type="ECO:0000256" key="5">
    <source>
        <dbReference type="ARBA" id="ARBA00023163"/>
    </source>
</evidence>
<dbReference type="PANTHER" id="PTHR45614">
    <property type="entry name" value="MYB PROTEIN-RELATED"/>
    <property type="match status" value="1"/>
</dbReference>
<organism evidence="10 11">
    <name type="scientific">Perilla frutescens var. hirtella</name>
    <name type="common">Perilla citriodora</name>
    <name type="synonym">Perilla setoyensis</name>
    <dbReference type="NCBI Taxonomy" id="608512"/>
    <lineage>
        <taxon>Eukaryota</taxon>
        <taxon>Viridiplantae</taxon>
        <taxon>Streptophyta</taxon>
        <taxon>Embryophyta</taxon>
        <taxon>Tracheophyta</taxon>
        <taxon>Spermatophyta</taxon>
        <taxon>Magnoliopsida</taxon>
        <taxon>eudicotyledons</taxon>
        <taxon>Gunneridae</taxon>
        <taxon>Pentapetalae</taxon>
        <taxon>asterids</taxon>
        <taxon>lamiids</taxon>
        <taxon>Lamiales</taxon>
        <taxon>Lamiaceae</taxon>
        <taxon>Nepetoideae</taxon>
        <taxon>Elsholtzieae</taxon>
        <taxon>Perilla</taxon>
    </lineage>
</organism>
<evidence type="ECO:0000313" key="11">
    <source>
        <dbReference type="Proteomes" id="UP001190926"/>
    </source>
</evidence>
<evidence type="ECO:0000259" key="8">
    <source>
        <dbReference type="PROSITE" id="PS50090"/>
    </source>
</evidence>
<keyword evidence="5" id="KW-0804">Transcription</keyword>
<dbReference type="InterPro" id="IPR001005">
    <property type="entry name" value="SANT/Myb"/>
</dbReference>
<sequence>MIQVKKEICTPESFKELGFASYSSFSDSGSDAVTPRYSSDSGVQRCSGPTKRSSQAGWTDEEDKRLTEVVWRFNAKNWKKISVSMPGRTAVQCLHRWQKVLNPDLIKSPWTKEEDHRVIELVEKYGSKKWSFIAKFLHGRNGKQCRERWHNHLDPEIKKDVWTKAEEATLRHYHQVLGNKWAEIAKFLPGRTDNAIKNHWNCSVKKRPDLNLPSISAMELQGSSNLKVFNDEEKLQAEPESGTRSPNSDTKKVTQNTDGARSALGNTISSPDHVVQTKPALLSTCRSSENVAINSVQFGWPPTNKSGCSFNGSGNKIRSCSLPSNSLNNVSADDRDVIPGNARLFTTPKTSRDSPCITDDRCNYSPVDTVLSLSLSAYTNESKKTGKRSRVCESPLLNDEESGFSSYDPPHWNDSDVPISFAGRTSIVNNIEQASHQIVNSYHSNLSLSVSSDVGSPESKLKNSAISYINTPSIIRKKAFREEARGSYSSSFSTQMHILSCASNDEYADCSHLMSERGCLHSQDLRSGSSVIGQPVERRLEYAFDLEWDSPCVRCYTPGSAALSSELKVDKTMMLTL</sequence>
<evidence type="ECO:0000256" key="1">
    <source>
        <dbReference type="ARBA" id="ARBA00004123"/>
    </source>
</evidence>
<comment type="caution">
    <text evidence="10">The sequence shown here is derived from an EMBL/GenBank/DDBJ whole genome shotgun (WGS) entry which is preliminary data.</text>
</comment>
<evidence type="ECO:0000256" key="6">
    <source>
        <dbReference type="ARBA" id="ARBA00023242"/>
    </source>
</evidence>
<evidence type="ECO:0000256" key="3">
    <source>
        <dbReference type="ARBA" id="ARBA00023015"/>
    </source>
</evidence>
<proteinExistence type="predicted"/>
<keyword evidence="6" id="KW-0539">Nucleus</keyword>
<dbReference type="GO" id="GO:0005634">
    <property type="term" value="C:nucleus"/>
    <property type="evidence" value="ECO:0007669"/>
    <property type="project" value="UniProtKB-SubCell"/>
</dbReference>
<dbReference type="CDD" id="cd00167">
    <property type="entry name" value="SANT"/>
    <property type="match status" value="3"/>
</dbReference>
<dbReference type="Proteomes" id="UP001190926">
    <property type="component" value="Unassembled WGS sequence"/>
</dbReference>
<keyword evidence="2" id="KW-0677">Repeat</keyword>
<dbReference type="InterPro" id="IPR050560">
    <property type="entry name" value="MYB_TF"/>
</dbReference>
<reference evidence="10 11" key="1">
    <citation type="journal article" date="2021" name="Nat. Commun.">
        <title>Incipient diploidization of the medicinal plant Perilla within 10,000 years.</title>
        <authorList>
            <person name="Zhang Y."/>
            <person name="Shen Q."/>
            <person name="Leng L."/>
            <person name="Zhang D."/>
            <person name="Chen S."/>
            <person name="Shi Y."/>
            <person name="Ning Z."/>
            <person name="Chen S."/>
        </authorList>
    </citation>
    <scope>NUCLEOTIDE SEQUENCE [LARGE SCALE GENOMIC DNA]</scope>
    <source>
        <strain evidence="11">cv. PC099</strain>
    </source>
</reference>
<keyword evidence="4" id="KW-0238">DNA-binding</keyword>
<accession>A0AAD4ILP2</accession>
<dbReference type="GO" id="GO:0000981">
    <property type="term" value="F:DNA-binding transcription factor activity, RNA polymerase II-specific"/>
    <property type="evidence" value="ECO:0007669"/>
    <property type="project" value="TreeGrafter"/>
</dbReference>
<dbReference type="SMART" id="SM00717">
    <property type="entry name" value="SANT"/>
    <property type="match status" value="3"/>
</dbReference>
<feature type="region of interest" description="Disordered" evidence="7">
    <location>
        <begin position="234"/>
        <end position="271"/>
    </location>
</feature>
<dbReference type="SUPFAM" id="SSF46689">
    <property type="entry name" value="Homeodomain-like"/>
    <property type="match status" value="2"/>
</dbReference>
<feature type="domain" description="Myb-like" evidence="8">
    <location>
        <begin position="50"/>
        <end position="101"/>
    </location>
</feature>
<feature type="domain" description="HTH myb-type" evidence="9">
    <location>
        <begin position="58"/>
        <end position="101"/>
    </location>
</feature>
<dbReference type="AlphaFoldDB" id="A0AAD4ILP2"/>
<dbReference type="EMBL" id="SDAM02029829">
    <property type="protein sequence ID" value="KAH6754744.1"/>
    <property type="molecule type" value="Genomic_DNA"/>
</dbReference>
<evidence type="ECO:0000256" key="4">
    <source>
        <dbReference type="ARBA" id="ARBA00023125"/>
    </source>
</evidence>
<keyword evidence="3" id="KW-0805">Transcription regulation</keyword>
<dbReference type="InterPro" id="IPR017930">
    <property type="entry name" value="Myb_dom"/>
</dbReference>
<dbReference type="Pfam" id="PF13921">
    <property type="entry name" value="Myb_DNA-bind_6"/>
    <property type="match status" value="1"/>
</dbReference>
<feature type="domain" description="Myb-like" evidence="8">
    <location>
        <begin position="154"/>
        <end position="204"/>
    </location>
</feature>
<protein>
    <submittedName>
        <fullName evidence="10">Uncharacterized protein</fullName>
    </submittedName>
</protein>
<feature type="compositionally biased region" description="Polar residues" evidence="7">
    <location>
        <begin position="242"/>
        <end position="270"/>
    </location>
</feature>
<evidence type="ECO:0000313" key="10">
    <source>
        <dbReference type="EMBL" id="KAH6754744.1"/>
    </source>
</evidence>
<gene>
    <name evidence="10" type="ORF">C2S53_020628</name>
</gene>
<dbReference type="PROSITE" id="PS50090">
    <property type="entry name" value="MYB_LIKE"/>
    <property type="match status" value="3"/>
</dbReference>
<keyword evidence="11" id="KW-1185">Reference proteome</keyword>
<feature type="domain" description="HTH myb-type" evidence="9">
    <location>
        <begin position="158"/>
        <end position="208"/>
    </location>
</feature>
<dbReference type="PANTHER" id="PTHR45614:SF252">
    <property type="entry name" value="TRANSCRIPTION FACTOR MYB3R-2-LIKE"/>
    <property type="match status" value="1"/>
</dbReference>
<dbReference type="Pfam" id="PF00249">
    <property type="entry name" value="Myb_DNA-binding"/>
    <property type="match status" value="1"/>
</dbReference>
<dbReference type="FunFam" id="1.10.10.60:FF:000010">
    <property type="entry name" value="Transcriptional activator Myb isoform A"/>
    <property type="match status" value="1"/>
</dbReference>
<feature type="domain" description="HTH myb-type" evidence="9">
    <location>
        <begin position="102"/>
        <end position="157"/>
    </location>
</feature>
<dbReference type="GO" id="GO:0000978">
    <property type="term" value="F:RNA polymerase II cis-regulatory region sequence-specific DNA binding"/>
    <property type="evidence" value="ECO:0007669"/>
    <property type="project" value="TreeGrafter"/>
</dbReference>
<feature type="domain" description="Myb-like" evidence="8">
    <location>
        <begin position="102"/>
        <end position="153"/>
    </location>
</feature>
<dbReference type="Gene3D" id="1.10.10.60">
    <property type="entry name" value="Homeodomain-like"/>
    <property type="match status" value="3"/>
</dbReference>
<evidence type="ECO:0000256" key="2">
    <source>
        <dbReference type="ARBA" id="ARBA00022737"/>
    </source>
</evidence>
<evidence type="ECO:0000259" key="9">
    <source>
        <dbReference type="PROSITE" id="PS51294"/>
    </source>
</evidence>
<dbReference type="PROSITE" id="PS51294">
    <property type="entry name" value="HTH_MYB"/>
    <property type="match status" value="3"/>
</dbReference>